<name>X1SAE3_9ZZZZ</name>
<reference evidence="1" key="1">
    <citation type="journal article" date="2014" name="Front. Microbiol.">
        <title>High frequency of phylogenetically diverse reductive dehalogenase-homologous genes in deep subseafloor sedimentary metagenomes.</title>
        <authorList>
            <person name="Kawai M."/>
            <person name="Futagami T."/>
            <person name="Toyoda A."/>
            <person name="Takaki Y."/>
            <person name="Nishi S."/>
            <person name="Hori S."/>
            <person name="Arai W."/>
            <person name="Tsubouchi T."/>
            <person name="Morono Y."/>
            <person name="Uchiyama I."/>
            <person name="Ito T."/>
            <person name="Fujiyama A."/>
            <person name="Inagaki F."/>
            <person name="Takami H."/>
        </authorList>
    </citation>
    <scope>NUCLEOTIDE SEQUENCE</scope>
    <source>
        <strain evidence="1">Expedition CK06-06</strain>
    </source>
</reference>
<sequence>MSANDEEYKLESFPTLNEVILVENTLQKIDDSLVTIQQLKEILAKKVNSDTLKIIIDYLEMVNRIVVTSKGITWIQNNNPRLKKTVSESLEF</sequence>
<protein>
    <submittedName>
        <fullName evidence="1">Uncharacterized protein</fullName>
    </submittedName>
</protein>
<proteinExistence type="predicted"/>
<accession>X1SAE3</accession>
<comment type="caution">
    <text evidence="1">The sequence shown here is derived from an EMBL/GenBank/DDBJ whole genome shotgun (WGS) entry which is preliminary data.</text>
</comment>
<gene>
    <name evidence="1" type="ORF">S12H4_40037</name>
</gene>
<organism evidence="1">
    <name type="scientific">marine sediment metagenome</name>
    <dbReference type="NCBI Taxonomy" id="412755"/>
    <lineage>
        <taxon>unclassified sequences</taxon>
        <taxon>metagenomes</taxon>
        <taxon>ecological metagenomes</taxon>
    </lineage>
</organism>
<evidence type="ECO:0000313" key="1">
    <source>
        <dbReference type="EMBL" id="GAI89962.1"/>
    </source>
</evidence>
<dbReference type="AlphaFoldDB" id="X1SAE3"/>
<dbReference type="EMBL" id="BARW01024262">
    <property type="protein sequence ID" value="GAI89962.1"/>
    <property type="molecule type" value="Genomic_DNA"/>
</dbReference>